<feature type="transmembrane region" description="Helical" evidence="9">
    <location>
        <begin position="151"/>
        <end position="172"/>
    </location>
</feature>
<dbReference type="PANTHER" id="PTHR33451">
    <property type="entry name" value="MALATE-2H(+)/NA(+)-LACTATE ANTIPORTER"/>
    <property type="match status" value="1"/>
</dbReference>
<sequence length="430" mass="45985">MEIRTGRFWALLPLLIFILTYLVTSLILDDFYKMPVLVAFMVALVVGFLQYPRVLFAKKVEEFSKGAGNPGIMLMCLIFLLAGAFASLSKAIGAVESTIHFGLSYLSPSLFVIGLFLISCFISISLGTSVGTIVAIAPIAVGMHESIGGSLGLSLGAVVGGAMFGDNLSIISDTTIAATRTQGIKMRDKFKVNIKIALPAALITLLLYLFLNPSENVAVQASYSYSLIKISPYIFIFIAALLGMHVIWVLVLGIVFALGIGLIEGGVDIWQAVNAINQGMASMFELSITCILIGGIVGLIRMNGGVAYVLTQISKRIRSKSGAEFGIAVLTGLVNACIANNTITIIITGPIAKEIADAHEVDRKRSASILDTISCFVQGCLPYGAQLLAALAVAAQAVTPLEIMQYLYYPYILGIATLGFMFFRKKQEPV</sequence>
<evidence type="ECO:0000256" key="6">
    <source>
        <dbReference type="ARBA" id="ARBA00022989"/>
    </source>
</evidence>
<evidence type="ECO:0000313" key="11">
    <source>
        <dbReference type="EMBL" id="MEN7546953.1"/>
    </source>
</evidence>
<keyword evidence="6 9" id="KW-1133">Transmembrane helix</keyword>
<evidence type="ECO:0000256" key="3">
    <source>
        <dbReference type="ARBA" id="ARBA00022449"/>
    </source>
</evidence>
<dbReference type="AlphaFoldDB" id="A0AAW9RZF7"/>
<dbReference type="GO" id="GO:0015297">
    <property type="term" value="F:antiporter activity"/>
    <property type="evidence" value="ECO:0007669"/>
    <property type="project" value="UniProtKB-KW"/>
</dbReference>
<feature type="transmembrane region" description="Helical" evidence="9">
    <location>
        <begin position="192"/>
        <end position="211"/>
    </location>
</feature>
<feature type="domain" description="Na+/H+ antiporter NhaC-like C-terminal" evidence="10">
    <location>
        <begin position="31"/>
        <end position="211"/>
    </location>
</feature>
<dbReference type="Proteomes" id="UP001403385">
    <property type="component" value="Unassembled WGS sequence"/>
</dbReference>
<name>A0AAW9RZF7_9BACT</name>
<comment type="subcellular location">
    <subcellularLocation>
        <location evidence="1">Cell membrane</location>
        <topology evidence="1">Multi-pass membrane protein</topology>
    </subcellularLocation>
</comment>
<keyword evidence="3" id="KW-0050">Antiport</keyword>
<evidence type="ECO:0000256" key="2">
    <source>
        <dbReference type="ARBA" id="ARBA00022448"/>
    </source>
</evidence>
<proteinExistence type="inferred from homology"/>
<evidence type="ECO:0000259" key="10">
    <source>
        <dbReference type="Pfam" id="PF03553"/>
    </source>
</evidence>
<evidence type="ECO:0000256" key="7">
    <source>
        <dbReference type="ARBA" id="ARBA00023136"/>
    </source>
</evidence>
<evidence type="ECO:0000256" key="5">
    <source>
        <dbReference type="ARBA" id="ARBA00022692"/>
    </source>
</evidence>
<dbReference type="InterPro" id="IPR052180">
    <property type="entry name" value="NhaC_Na-H+_Antiporter"/>
</dbReference>
<keyword evidence="7 9" id="KW-0472">Membrane</keyword>
<feature type="transmembrane region" description="Helical" evidence="9">
    <location>
        <begin position="72"/>
        <end position="92"/>
    </location>
</feature>
<dbReference type="InterPro" id="IPR018461">
    <property type="entry name" value="Na/H_Antiport_NhaC-like_C"/>
</dbReference>
<evidence type="ECO:0000313" key="12">
    <source>
        <dbReference type="Proteomes" id="UP001403385"/>
    </source>
</evidence>
<dbReference type="EMBL" id="JBDKWZ010000001">
    <property type="protein sequence ID" value="MEN7546953.1"/>
    <property type="molecule type" value="Genomic_DNA"/>
</dbReference>
<evidence type="ECO:0000256" key="9">
    <source>
        <dbReference type="SAM" id="Phobius"/>
    </source>
</evidence>
<dbReference type="Pfam" id="PF03553">
    <property type="entry name" value="Na_H_antiporter"/>
    <property type="match status" value="2"/>
</dbReference>
<feature type="domain" description="Na+/H+ antiporter NhaC-like C-terminal" evidence="10">
    <location>
        <begin position="235"/>
        <end position="423"/>
    </location>
</feature>
<dbReference type="GO" id="GO:0005886">
    <property type="term" value="C:plasma membrane"/>
    <property type="evidence" value="ECO:0007669"/>
    <property type="project" value="UniProtKB-SubCell"/>
</dbReference>
<keyword evidence="4" id="KW-1003">Cell membrane</keyword>
<keyword evidence="5 9" id="KW-0812">Transmembrane</keyword>
<keyword evidence="2" id="KW-0813">Transport</keyword>
<protein>
    <submittedName>
        <fullName evidence="11">Na+/H+ antiporter NhaC family protein</fullName>
    </submittedName>
</protein>
<feature type="transmembrane region" description="Helical" evidence="9">
    <location>
        <begin position="34"/>
        <end position="51"/>
    </location>
</feature>
<feature type="transmembrane region" description="Helical" evidence="9">
    <location>
        <begin position="112"/>
        <end position="139"/>
    </location>
</feature>
<evidence type="ECO:0000256" key="1">
    <source>
        <dbReference type="ARBA" id="ARBA00004651"/>
    </source>
</evidence>
<feature type="transmembrane region" description="Helical" evidence="9">
    <location>
        <begin position="7"/>
        <end position="28"/>
    </location>
</feature>
<reference evidence="11 12" key="1">
    <citation type="submission" date="2024-04" db="EMBL/GenBank/DDBJ databases">
        <title>Novel genus in family Flammeovirgaceae.</title>
        <authorList>
            <person name="Nguyen T.H."/>
            <person name="Vuong T.Q."/>
            <person name="Le H."/>
            <person name="Kim S.-G."/>
        </authorList>
    </citation>
    <scope>NUCLEOTIDE SEQUENCE [LARGE SCALE GENOMIC DNA]</scope>
    <source>
        <strain evidence="11 12">JCM 23209</strain>
    </source>
</reference>
<evidence type="ECO:0000256" key="8">
    <source>
        <dbReference type="ARBA" id="ARBA00038435"/>
    </source>
</evidence>
<comment type="caution">
    <text evidence="11">The sequence shown here is derived from an EMBL/GenBank/DDBJ whole genome shotgun (WGS) entry which is preliminary data.</text>
</comment>
<accession>A0AAW9RZF7</accession>
<feature type="transmembrane region" description="Helical" evidence="9">
    <location>
        <begin position="232"/>
        <end position="263"/>
    </location>
</feature>
<gene>
    <name evidence="11" type="ORF">AAG747_03490</name>
</gene>
<organism evidence="11 12">
    <name type="scientific">Rapidithrix thailandica</name>
    <dbReference type="NCBI Taxonomy" id="413964"/>
    <lineage>
        <taxon>Bacteria</taxon>
        <taxon>Pseudomonadati</taxon>
        <taxon>Bacteroidota</taxon>
        <taxon>Cytophagia</taxon>
        <taxon>Cytophagales</taxon>
        <taxon>Flammeovirgaceae</taxon>
        <taxon>Rapidithrix</taxon>
    </lineage>
</organism>
<feature type="transmembrane region" description="Helical" evidence="9">
    <location>
        <begin position="283"/>
        <end position="310"/>
    </location>
</feature>
<feature type="transmembrane region" description="Helical" evidence="9">
    <location>
        <begin position="406"/>
        <end position="423"/>
    </location>
</feature>
<dbReference type="RefSeq" id="WP_346819730.1">
    <property type="nucleotide sequence ID" value="NZ_JBDKWZ010000001.1"/>
</dbReference>
<comment type="similarity">
    <text evidence="8">Belongs to the NhaC Na(+)/H(+) (TC 2.A.35) antiporter family.</text>
</comment>
<evidence type="ECO:0000256" key="4">
    <source>
        <dbReference type="ARBA" id="ARBA00022475"/>
    </source>
</evidence>
<keyword evidence="12" id="KW-1185">Reference proteome</keyword>
<dbReference type="PANTHER" id="PTHR33451:SF5">
    <property type="entry name" value="NA+_H+ ANTIPORTER"/>
    <property type="match status" value="1"/>
</dbReference>